<keyword evidence="1" id="KW-1133">Transmembrane helix</keyword>
<protein>
    <submittedName>
        <fullName evidence="2">Uncharacterized protein</fullName>
    </submittedName>
</protein>
<accession>A0A6C0D0G9</accession>
<name>A0A6C0D0G9_9ZZZZ</name>
<sequence length="74" mass="9075">MYMRDENGNIIKPQFEQYKKRDEIPYSLKPAMPLWLIIVIVILVLCVLYLIIKYIIKMNDRKRVQIENFGYKFY</sequence>
<proteinExistence type="predicted"/>
<keyword evidence="1" id="KW-0472">Membrane</keyword>
<reference evidence="2" key="1">
    <citation type="journal article" date="2020" name="Nature">
        <title>Giant virus diversity and host interactions through global metagenomics.</title>
        <authorList>
            <person name="Schulz F."/>
            <person name="Roux S."/>
            <person name="Paez-Espino D."/>
            <person name="Jungbluth S."/>
            <person name="Walsh D.A."/>
            <person name="Denef V.J."/>
            <person name="McMahon K.D."/>
            <person name="Konstantinidis K.T."/>
            <person name="Eloe-Fadrosh E.A."/>
            <person name="Kyrpides N.C."/>
            <person name="Woyke T."/>
        </authorList>
    </citation>
    <scope>NUCLEOTIDE SEQUENCE</scope>
    <source>
        <strain evidence="2">GVMAG-M-3300023174-102</strain>
    </source>
</reference>
<evidence type="ECO:0000256" key="1">
    <source>
        <dbReference type="SAM" id="Phobius"/>
    </source>
</evidence>
<organism evidence="2">
    <name type="scientific">viral metagenome</name>
    <dbReference type="NCBI Taxonomy" id="1070528"/>
    <lineage>
        <taxon>unclassified sequences</taxon>
        <taxon>metagenomes</taxon>
        <taxon>organismal metagenomes</taxon>
    </lineage>
</organism>
<feature type="transmembrane region" description="Helical" evidence="1">
    <location>
        <begin position="34"/>
        <end position="56"/>
    </location>
</feature>
<keyword evidence="1" id="KW-0812">Transmembrane</keyword>
<dbReference type="AlphaFoldDB" id="A0A6C0D0G9"/>
<evidence type="ECO:0000313" key="2">
    <source>
        <dbReference type="EMBL" id="QHT09594.1"/>
    </source>
</evidence>
<dbReference type="EMBL" id="MN739513">
    <property type="protein sequence ID" value="QHT09594.1"/>
    <property type="molecule type" value="Genomic_DNA"/>
</dbReference>